<keyword evidence="7" id="KW-0694">RNA-binding</keyword>
<keyword evidence="4" id="KW-0690">Ribosome biogenesis</keyword>
<dbReference type="InterPro" id="IPR007504">
    <property type="entry name" value="H/ACA_rnp_Gar1/Naf1"/>
</dbReference>
<gene>
    <name evidence="10" type="ORF">LANO_0E12618G</name>
</gene>
<dbReference type="OrthoDB" id="21550at2759"/>
<feature type="compositionally biased region" description="Low complexity" evidence="9">
    <location>
        <begin position="426"/>
        <end position="439"/>
    </location>
</feature>
<dbReference type="GO" id="GO:0001522">
    <property type="term" value="P:pseudouridine synthesis"/>
    <property type="evidence" value="ECO:0007669"/>
    <property type="project" value="InterPro"/>
</dbReference>
<accession>A0A1G4JY86</accession>
<feature type="compositionally biased region" description="Acidic residues" evidence="9">
    <location>
        <begin position="22"/>
        <end position="37"/>
    </location>
</feature>
<feature type="compositionally biased region" description="Low complexity" evidence="9">
    <location>
        <begin position="369"/>
        <end position="414"/>
    </location>
</feature>
<dbReference type="InterPro" id="IPR040309">
    <property type="entry name" value="Naf1"/>
</dbReference>
<dbReference type="SUPFAM" id="SSF50447">
    <property type="entry name" value="Translation proteins"/>
    <property type="match status" value="1"/>
</dbReference>
<feature type="region of interest" description="Disordered" evidence="9">
    <location>
        <begin position="1"/>
        <end position="119"/>
    </location>
</feature>
<protein>
    <recommendedName>
        <fullName evidence="3">H/ACA ribonucleoprotein complex non-core subunit NAF1</fullName>
    </recommendedName>
</protein>
<feature type="compositionally biased region" description="Polar residues" evidence="9">
    <location>
        <begin position="467"/>
        <end position="487"/>
    </location>
</feature>
<dbReference type="Proteomes" id="UP000189911">
    <property type="component" value="Chromosome E"/>
</dbReference>
<feature type="compositionally biased region" description="Basic and acidic residues" evidence="9">
    <location>
        <begin position="90"/>
        <end position="99"/>
    </location>
</feature>
<dbReference type="EMBL" id="LT598451">
    <property type="protein sequence ID" value="SCU96145.1"/>
    <property type="molecule type" value="Genomic_DNA"/>
</dbReference>
<organism evidence="10 11">
    <name type="scientific">Lachancea nothofagi CBS 11611</name>
    <dbReference type="NCBI Taxonomy" id="1266666"/>
    <lineage>
        <taxon>Eukaryota</taxon>
        <taxon>Fungi</taxon>
        <taxon>Dikarya</taxon>
        <taxon>Ascomycota</taxon>
        <taxon>Saccharomycotina</taxon>
        <taxon>Saccharomycetes</taxon>
        <taxon>Saccharomycetales</taxon>
        <taxon>Saccharomycetaceae</taxon>
        <taxon>Lachancea</taxon>
    </lineage>
</organism>
<dbReference type="GO" id="GO:0006364">
    <property type="term" value="P:rRNA processing"/>
    <property type="evidence" value="ECO:0007669"/>
    <property type="project" value="UniProtKB-KW"/>
</dbReference>
<evidence type="ECO:0000313" key="10">
    <source>
        <dbReference type="EMBL" id="SCU96145.1"/>
    </source>
</evidence>
<keyword evidence="5" id="KW-0698">rRNA processing</keyword>
<feature type="compositionally biased region" description="Polar residues" evidence="9">
    <location>
        <begin position="440"/>
        <end position="459"/>
    </location>
</feature>
<comment type="subcellular location">
    <subcellularLocation>
        <location evidence="1">Nucleus</location>
    </subcellularLocation>
</comment>
<dbReference type="GO" id="GO:0005732">
    <property type="term" value="C:sno(s)RNA-containing ribonucleoprotein complex"/>
    <property type="evidence" value="ECO:0007669"/>
    <property type="project" value="InterPro"/>
</dbReference>
<feature type="compositionally biased region" description="Polar residues" evidence="9">
    <location>
        <begin position="305"/>
        <end position="316"/>
    </location>
</feature>
<evidence type="ECO:0000256" key="9">
    <source>
        <dbReference type="SAM" id="MobiDB-lite"/>
    </source>
</evidence>
<dbReference type="GO" id="GO:0003723">
    <property type="term" value="F:RNA binding"/>
    <property type="evidence" value="ECO:0007669"/>
    <property type="project" value="UniProtKB-KW"/>
</dbReference>
<feature type="region of interest" description="Disordered" evidence="9">
    <location>
        <begin position="268"/>
        <end position="493"/>
    </location>
</feature>
<feature type="compositionally biased region" description="Basic residues" evidence="9">
    <location>
        <begin position="292"/>
        <end position="302"/>
    </location>
</feature>
<evidence type="ECO:0000256" key="4">
    <source>
        <dbReference type="ARBA" id="ARBA00022517"/>
    </source>
</evidence>
<feature type="compositionally biased region" description="Acidic residues" evidence="9">
    <location>
        <begin position="271"/>
        <end position="287"/>
    </location>
</feature>
<dbReference type="InterPro" id="IPR038664">
    <property type="entry name" value="Gar1/Naf1_Cbf5-bd_sf"/>
</dbReference>
<keyword evidence="6" id="KW-0597">Phosphoprotein</keyword>
<dbReference type="Pfam" id="PF04410">
    <property type="entry name" value="Gar1"/>
    <property type="match status" value="1"/>
</dbReference>
<dbReference type="GO" id="GO:0000493">
    <property type="term" value="P:box H/ACA snoRNP assembly"/>
    <property type="evidence" value="ECO:0007669"/>
    <property type="project" value="InterPro"/>
</dbReference>
<evidence type="ECO:0000256" key="8">
    <source>
        <dbReference type="ARBA" id="ARBA00023242"/>
    </source>
</evidence>
<keyword evidence="11" id="KW-1185">Reference proteome</keyword>
<evidence type="ECO:0000256" key="5">
    <source>
        <dbReference type="ARBA" id="ARBA00022552"/>
    </source>
</evidence>
<feature type="compositionally biased region" description="Polar residues" evidence="9">
    <location>
        <begin position="328"/>
        <end position="344"/>
    </location>
</feature>
<dbReference type="AlphaFoldDB" id="A0A1G4JY86"/>
<reference evidence="11" key="1">
    <citation type="submission" date="2016-03" db="EMBL/GenBank/DDBJ databases">
        <authorList>
            <person name="Devillers Hugo."/>
        </authorList>
    </citation>
    <scope>NUCLEOTIDE SEQUENCE [LARGE SCALE GENOMIC DNA]</scope>
</reference>
<evidence type="ECO:0000256" key="7">
    <source>
        <dbReference type="ARBA" id="ARBA00022884"/>
    </source>
</evidence>
<evidence type="ECO:0000256" key="2">
    <source>
        <dbReference type="ARBA" id="ARBA00009801"/>
    </source>
</evidence>
<proteinExistence type="inferred from homology"/>
<evidence type="ECO:0000256" key="6">
    <source>
        <dbReference type="ARBA" id="ARBA00022553"/>
    </source>
</evidence>
<feature type="compositionally biased region" description="Basic and acidic residues" evidence="9">
    <location>
        <begin position="351"/>
        <end position="368"/>
    </location>
</feature>
<keyword evidence="8" id="KW-0539">Nucleus</keyword>
<dbReference type="Gene3D" id="2.40.10.230">
    <property type="entry name" value="Probable tRNA pseudouridine synthase domain"/>
    <property type="match status" value="1"/>
</dbReference>
<feature type="compositionally biased region" description="Polar residues" evidence="9">
    <location>
        <begin position="416"/>
        <end position="425"/>
    </location>
</feature>
<sequence>MSADLFGEALENPNAELQRVEDDIDVENISSDEETENGTEAKADEIEDSADAEVMKEEPQQGVAPIDMDETKPENGEAVNSEWSTSTKDGSADVVHRQSSDSSSNDSSSDDDSDTSSGDEINVMEEEAEDEEPSNQGPIKSKNELGEEAVFNLPEDFQISSNTPIHEIGSIKSSFDFNIIVQSSSSAEQRVLKENSVLCLQDRQILGPLCEVFGPLQAPFYRVAVPKSKSELFQELSKKVGQKVFYVAPEAHWHDTFELKRLRGTDASNGFDEELPEEEQEFSDDEKEAMFKKMKKQSKKRKSDVQTGDTGRSSHTAPAEYQVRSKVKSNNNLSTVDDATTTRSYKPRSTRQSEARSPEVRISHHTEVYEQQQYEQKPQPQHYQSQYQPQQPQLHHHQQQQQQQHNVPFQQVAQSPYGSQQSSNFPPQGYQYPQAYPYQTTSFTPHYNQHSSQVHTGQYAQGFPGSNYPQHHSGLAQTPYTQIQPSPNAGFAQPQMSFNPGFSQPQMSPTAGFVQPHAAPQMGSPQMGSVPQTPDMQQVMQLQQILMNQQKQHQDMQR</sequence>
<feature type="region of interest" description="Disordered" evidence="9">
    <location>
        <begin position="511"/>
        <end position="532"/>
    </location>
</feature>
<dbReference type="InterPro" id="IPR009000">
    <property type="entry name" value="Transl_B-barrel_sf"/>
</dbReference>
<dbReference type="PANTHER" id="PTHR31633">
    <property type="entry name" value="H/ACA RIBONUCLEOPROTEIN COMPLEX NON-CORE SUBUNIT NAF1"/>
    <property type="match status" value="1"/>
</dbReference>
<evidence type="ECO:0000256" key="1">
    <source>
        <dbReference type="ARBA" id="ARBA00004123"/>
    </source>
</evidence>
<dbReference type="GO" id="GO:0005634">
    <property type="term" value="C:nucleus"/>
    <property type="evidence" value="ECO:0007669"/>
    <property type="project" value="UniProtKB-SubCell"/>
</dbReference>
<name>A0A1G4JY86_9SACH</name>
<comment type="similarity">
    <text evidence="2">Belongs to the NAF1 family.</text>
</comment>
<dbReference type="PANTHER" id="PTHR31633:SF1">
    <property type="entry name" value="H_ACA RIBONUCLEOPROTEIN COMPLEX NON-CORE SUBUNIT NAF1"/>
    <property type="match status" value="1"/>
</dbReference>
<evidence type="ECO:0000313" key="11">
    <source>
        <dbReference type="Proteomes" id="UP000189911"/>
    </source>
</evidence>
<evidence type="ECO:0000256" key="3">
    <source>
        <dbReference type="ARBA" id="ARBA00021438"/>
    </source>
</evidence>